<organism evidence="1">
    <name type="scientific">Sesamum latifolium</name>
    <dbReference type="NCBI Taxonomy" id="2727402"/>
    <lineage>
        <taxon>Eukaryota</taxon>
        <taxon>Viridiplantae</taxon>
        <taxon>Streptophyta</taxon>
        <taxon>Embryophyta</taxon>
        <taxon>Tracheophyta</taxon>
        <taxon>Spermatophyta</taxon>
        <taxon>Magnoliopsida</taxon>
        <taxon>eudicotyledons</taxon>
        <taxon>Gunneridae</taxon>
        <taxon>Pentapetalae</taxon>
        <taxon>asterids</taxon>
        <taxon>lamiids</taxon>
        <taxon>Lamiales</taxon>
        <taxon>Pedaliaceae</taxon>
        <taxon>Sesamum</taxon>
    </lineage>
</organism>
<dbReference type="AlphaFoldDB" id="A0AAW2VVZ5"/>
<dbReference type="EMBL" id="JACGWN010000009">
    <property type="protein sequence ID" value="KAL0433660.1"/>
    <property type="molecule type" value="Genomic_DNA"/>
</dbReference>
<proteinExistence type="predicted"/>
<protein>
    <submittedName>
        <fullName evidence="1">Uncharacterized protein</fullName>
    </submittedName>
</protein>
<comment type="caution">
    <text evidence="1">The sequence shown here is derived from an EMBL/GenBank/DDBJ whole genome shotgun (WGS) entry which is preliminary data.</text>
</comment>
<name>A0AAW2VVZ5_9LAMI</name>
<evidence type="ECO:0000313" key="1">
    <source>
        <dbReference type="EMBL" id="KAL0433660.1"/>
    </source>
</evidence>
<reference evidence="1" key="1">
    <citation type="submission" date="2020-06" db="EMBL/GenBank/DDBJ databases">
        <authorList>
            <person name="Li T."/>
            <person name="Hu X."/>
            <person name="Zhang T."/>
            <person name="Song X."/>
            <person name="Zhang H."/>
            <person name="Dai N."/>
            <person name="Sheng W."/>
            <person name="Hou X."/>
            <person name="Wei L."/>
        </authorList>
    </citation>
    <scope>NUCLEOTIDE SEQUENCE</scope>
    <source>
        <strain evidence="1">KEN1</strain>
        <tissue evidence="1">Leaf</tissue>
    </source>
</reference>
<reference evidence="1" key="2">
    <citation type="journal article" date="2024" name="Plant">
        <title>Genomic evolution and insights into agronomic trait innovations of Sesamum species.</title>
        <authorList>
            <person name="Miao H."/>
            <person name="Wang L."/>
            <person name="Qu L."/>
            <person name="Liu H."/>
            <person name="Sun Y."/>
            <person name="Le M."/>
            <person name="Wang Q."/>
            <person name="Wei S."/>
            <person name="Zheng Y."/>
            <person name="Lin W."/>
            <person name="Duan Y."/>
            <person name="Cao H."/>
            <person name="Xiong S."/>
            <person name="Wang X."/>
            <person name="Wei L."/>
            <person name="Li C."/>
            <person name="Ma Q."/>
            <person name="Ju M."/>
            <person name="Zhao R."/>
            <person name="Li G."/>
            <person name="Mu C."/>
            <person name="Tian Q."/>
            <person name="Mei H."/>
            <person name="Zhang T."/>
            <person name="Gao T."/>
            <person name="Zhang H."/>
        </authorList>
    </citation>
    <scope>NUCLEOTIDE SEQUENCE</scope>
    <source>
        <strain evidence="1">KEN1</strain>
    </source>
</reference>
<sequence length="119" mass="13544">MSPKIMKSYIRLLTSHEIWTALAKTFYDGTDESLLFALNQRALSTKQVGRPLSTYYADLIGIRSEAYQLLEHESSQGHVENADVQNFQEHVEVASWEDPHLHNVPFNQLLSQVVPTSKS</sequence>
<gene>
    <name evidence="1" type="ORF">Slati_2700300</name>
</gene>
<accession>A0AAW2VVZ5</accession>